<evidence type="ECO:0000313" key="3">
    <source>
        <dbReference type="EMBL" id="MBX64379.1"/>
    </source>
</evidence>
<proteinExistence type="predicted"/>
<dbReference type="AlphaFoldDB" id="A0A2P2QBS8"/>
<accession>A0A2P2QBS8</accession>
<dbReference type="PANTHER" id="PTHR35472">
    <property type="match status" value="1"/>
</dbReference>
<dbReference type="PANTHER" id="PTHR35472:SF4">
    <property type="entry name" value="DUF19 DOMAIN-CONTAINING PROTEIN"/>
    <property type="match status" value="1"/>
</dbReference>
<name>A0A2P2QBS8_RHIMU</name>
<feature type="signal peptide" evidence="2">
    <location>
        <begin position="1"/>
        <end position="25"/>
    </location>
</feature>
<evidence type="ECO:0000256" key="2">
    <source>
        <dbReference type="SAM" id="SignalP"/>
    </source>
</evidence>
<evidence type="ECO:0000256" key="1">
    <source>
        <dbReference type="SAM" id="MobiDB-lite"/>
    </source>
</evidence>
<reference evidence="3" key="1">
    <citation type="submission" date="2018-02" db="EMBL/GenBank/DDBJ databases">
        <title>Rhizophora mucronata_Transcriptome.</title>
        <authorList>
            <person name="Meera S.P."/>
            <person name="Sreeshan A."/>
            <person name="Augustine A."/>
        </authorList>
    </citation>
    <scope>NUCLEOTIDE SEQUENCE</scope>
    <source>
        <tissue evidence="3">Leaf</tissue>
    </source>
</reference>
<dbReference type="InterPro" id="IPR055317">
    <property type="entry name" value="CLE14-like"/>
</dbReference>
<protein>
    <submittedName>
        <fullName evidence="3">Uncharacterized protein</fullName>
    </submittedName>
</protein>
<dbReference type="EMBL" id="GGEC01083895">
    <property type="protein sequence ID" value="MBX64379.1"/>
    <property type="molecule type" value="Transcribed_RNA"/>
</dbReference>
<sequence length="86" mass="9420">MRAPNSTFLFLVFLILLAGSQLSSCRHLHESTRGRNSGHPVENQSSTQFSWHFSAKAPEGSNRVEGNPVYGASYRTVPAGPNPLHN</sequence>
<organism evidence="3">
    <name type="scientific">Rhizophora mucronata</name>
    <name type="common">Asiatic mangrove</name>
    <dbReference type="NCBI Taxonomy" id="61149"/>
    <lineage>
        <taxon>Eukaryota</taxon>
        <taxon>Viridiplantae</taxon>
        <taxon>Streptophyta</taxon>
        <taxon>Embryophyta</taxon>
        <taxon>Tracheophyta</taxon>
        <taxon>Spermatophyta</taxon>
        <taxon>Magnoliopsida</taxon>
        <taxon>eudicotyledons</taxon>
        <taxon>Gunneridae</taxon>
        <taxon>Pentapetalae</taxon>
        <taxon>rosids</taxon>
        <taxon>fabids</taxon>
        <taxon>Malpighiales</taxon>
        <taxon>Rhizophoraceae</taxon>
        <taxon>Rhizophora</taxon>
    </lineage>
</organism>
<feature type="region of interest" description="Disordered" evidence="1">
    <location>
        <begin position="27"/>
        <end position="48"/>
    </location>
</feature>
<feature type="chain" id="PRO_5015165041" evidence="2">
    <location>
        <begin position="26"/>
        <end position="86"/>
    </location>
</feature>
<keyword evidence="2" id="KW-0732">Signal</keyword>